<keyword evidence="1" id="KW-0812">Transmembrane</keyword>
<dbReference type="Gramene" id="TVU12681">
    <property type="protein sequence ID" value="TVU12681"/>
    <property type="gene ID" value="EJB05_46335"/>
</dbReference>
<dbReference type="AlphaFoldDB" id="A0A5J9TPV7"/>
<evidence type="ECO:0000256" key="1">
    <source>
        <dbReference type="SAM" id="Phobius"/>
    </source>
</evidence>
<accession>A0A5J9TPV7</accession>
<evidence type="ECO:0000313" key="2">
    <source>
        <dbReference type="EMBL" id="TVU12681.1"/>
    </source>
</evidence>
<dbReference type="Proteomes" id="UP000324897">
    <property type="component" value="Chromosome 3"/>
</dbReference>
<keyword evidence="1" id="KW-0472">Membrane</keyword>
<keyword evidence="3" id="KW-1185">Reference proteome</keyword>
<protein>
    <submittedName>
        <fullName evidence="2">Uncharacterized protein</fullName>
    </submittedName>
</protein>
<feature type="transmembrane region" description="Helical" evidence="1">
    <location>
        <begin position="138"/>
        <end position="157"/>
    </location>
</feature>
<reference evidence="2 3" key="1">
    <citation type="journal article" date="2019" name="Sci. Rep.">
        <title>A high-quality genome of Eragrostis curvula grass provides insights into Poaceae evolution and supports new strategies to enhance forage quality.</title>
        <authorList>
            <person name="Carballo J."/>
            <person name="Santos B.A.C.M."/>
            <person name="Zappacosta D."/>
            <person name="Garbus I."/>
            <person name="Selva J.P."/>
            <person name="Gallo C.A."/>
            <person name="Diaz A."/>
            <person name="Albertini E."/>
            <person name="Caccamo M."/>
            <person name="Echenique V."/>
        </authorList>
    </citation>
    <scope>NUCLEOTIDE SEQUENCE [LARGE SCALE GENOMIC DNA]</scope>
    <source>
        <strain evidence="3">cv. Victoria</strain>
        <tissue evidence="2">Leaf</tissue>
    </source>
</reference>
<organism evidence="2 3">
    <name type="scientific">Eragrostis curvula</name>
    <name type="common">weeping love grass</name>
    <dbReference type="NCBI Taxonomy" id="38414"/>
    <lineage>
        <taxon>Eukaryota</taxon>
        <taxon>Viridiplantae</taxon>
        <taxon>Streptophyta</taxon>
        <taxon>Embryophyta</taxon>
        <taxon>Tracheophyta</taxon>
        <taxon>Spermatophyta</taxon>
        <taxon>Magnoliopsida</taxon>
        <taxon>Liliopsida</taxon>
        <taxon>Poales</taxon>
        <taxon>Poaceae</taxon>
        <taxon>PACMAD clade</taxon>
        <taxon>Chloridoideae</taxon>
        <taxon>Eragrostideae</taxon>
        <taxon>Eragrostidinae</taxon>
        <taxon>Eragrostis</taxon>
    </lineage>
</organism>
<feature type="transmembrane region" description="Helical" evidence="1">
    <location>
        <begin position="99"/>
        <end position="118"/>
    </location>
</feature>
<evidence type="ECO:0000313" key="3">
    <source>
        <dbReference type="Proteomes" id="UP000324897"/>
    </source>
</evidence>
<sequence length="165" mass="18296">MMKNFVDCMEEFQKFIGVQIAVVFIAGSLSVPTQKSVDPQSDCVADFSFYVALGINRYYLCILLLLSAFLACTARSGARSAGGLDKQSIRMRYFIRGQALVSVLFSAIATIIAVPTYLYFLQASTTLFSCLPPEDQRIIHSSFFVIGVVGIVCYQHFVRIALYAE</sequence>
<proteinExistence type="predicted"/>
<feature type="transmembrane region" description="Helical" evidence="1">
    <location>
        <begin position="57"/>
        <end position="78"/>
    </location>
</feature>
<feature type="transmembrane region" description="Helical" evidence="1">
    <location>
        <begin position="12"/>
        <end position="31"/>
    </location>
</feature>
<keyword evidence="1" id="KW-1133">Transmembrane helix</keyword>
<comment type="caution">
    <text evidence="2">The sequence shown here is derived from an EMBL/GenBank/DDBJ whole genome shotgun (WGS) entry which is preliminary data.</text>
</comment>
<gene>
    <name evidence="2" type="ORF">EJB05_46335</name>
</gene>
<dbReference type="EMBL" id="RWGY01000039">
    <property type="protein sequence ID" value="TVU12681.1"/>
    <property type="molecule type" value="Genomic_DNA"/>
</dbReference>
<name>A0A5J9TPV7_9POAL</name>